<dbReference type="Pfam" id="PF00196">
    <property type="entry name" value="GerE"/>
    <property type="match status" value="1"/>
</dbReference>
<keyword evidence="4" id="KW-0472">Membrane</keyword>
<dbReference type="PRINTS" id="PR00038">
    <property type="entry name" value="HTHLUXR"/>
</dbReference>
<dbReference type="SMART" id="SM00421">
    <property type="entry name" value="HTH_LUXR"/>
    <property type="match status" value="1"/>
</dbReference>
<evidence type="ECO:0000313" key="7">
    <source>
        <dbReference type="Proteomes" id="UP000278632"/>
    </source>
</evidence>
<keyword evidence="2" id="KW-0238">DNA-binding</keyword>
<feature type="transmembrane region" description="Helical" evidence="4">
    <location>
        <begin position="34"/>
        <end position="53"/>
    </location>
</feature>
<feature type="transmembrane region" description="Helical" evidence="4">
    <location>
        <begin position="73"/>
        <end position="92"/>
    </location>
</feature>
<proteinExistence type="predicted"/>
<reference evidence="7" key="1">
    <citation type="submission" date="2018-05" db="EMBL/GenBank/DDBJ databases">
        <title>Genome Sequencing of selected type strains of the family Eggerthellaceae.</title>
        <authorList>
            <person name="Danylec N."/>
            <person name="Stoll D.A."/>
            <person name="Doetsch A."/>
            <person name="Huch M."/>
        </authorList>
    </citation>
    <scope>NUCLEOTIDE SEQUENCE [LARGE SCALE GENOMIC DNA]</scope>
    <source>
        <strain evidence="7">DSM 16106</strain>
    </source>
</reference>
<gene>
    <name evidence="6" type="ORF">DMP08_10755</name>
</gene>
<dbReference type="AlphaFoldDB" id="A0A3N0AZ82"/>
<feature type="transmembrane region" description="Helical" evidence="4">
    <location>
        <begin position="135"/>
        <end position="153"/>
    </location>
</feature>
<comment type="caution">
    <text evidence="6">The sequence shown here is derived from an EMBL/GenBank/DDBJ whole genome shotgun (WGS) entry which is preliminary data.</text>
</comment>
<protein>
    <submittedName>
        <fullName evidence="6">Helix-turn-helix transcriptional regulator</fullName>
    </submittedName>
</protein>
<dbReference type="RefSeq" id="WP_123192884.1">
    <property type="nucleotide sequence ID" value="NZ_QICD01000030.1"/>
</dbReference>
<dbReference type="InterPro" id="IPR036388">
    <property type="entry name" value="WH-like_DNA-bd_sf"/>
</dbReference>
<evidence type="ECO:0000256" key="3">
    <source>
        <dbReference type="ARBA" id="ARBA00023163"/>
    </source>
</evidence>
<keyword evidence="4" id="KW-1133">Transmembrane helix</keyword>
<organism evidence="6 7">
    <name type="scientific">Paraeggerthella hongkongensis</name>
    <dbReference type="NCBI Taxonomy" id="230658"/>
    <lineage>
        <taxon>Bacteria</taxon>
        <taxon>Bacillati</taxon>
        <taxon>Actinomycetota</taxon>
        <taxon>Coriobacteriia</taxon>
        <taxon>Eggerthellales</taxon>
        <taxon>Eggerthellaceae</taxon>
        <taxon>Paraeggerthella</taxon>
    </lineage>
</organism>
<name>A0A3N0AZ82_9ACTN</name>
<evidence type="ECO:0000256" key="1">
    <source>
        <dbReference type="ARBA" id="ARBA00023015"/>
    </source>
</evidence>
<evidence type="ECO:0000259" key="5">
    <source>
        <dbReference type="PROSITE" id="PS50043"/>
    </source>
</evidence>
<feature type="transmembrane region" description="Helical" evidence="4">
    <location>
        <begin position="169"/>
        <end position="192"/>
    </location>
</feature>
<evidence type="ECO:0000256" key="2">
    <source>
        <dbReference type="ARBA" id="ARBA00023125"/>
    </source>
</evidence>
<dbReference type="CDD" id="cd06170">
    <property type="entry name" value="LuxR_C_like"/>
    <property type="match status" value="1"/>
</dbReference>
<dbReference type="SUPFAM" id="SSF46894">
    <property type="entry name" value="C-terminal effector domain of the bipartite response regulators"/>
    <property type="match status" value="1"/>
</dbReference>
<keyword evidence="1" id="KW-0805">Transcription regulation</keyword>
<accession>A0A3N0AZ82</accession>
<dbReference type="GO" id="GO:0003677">
    <property type="term" value="F:DNA binding"/>
    <property type="evidence" value="ECO:0007669"/>
    <property type="project" value="UniProtKB-KW"/>
</dbReference>
<keyword evidence="3" id="KW-0804">Transcription</keyword>
<sequence>MGLVLFHVTLIVLLASILASATCLSAYLVSRKRLMLFSFFAFLFYFFDVAFIFQDEFVSYVLGSEQGQIYLVIRSLSSVVTGGGFLVSFWLLVCDYLGETRRALLVTPGIAFVALSVIILAVLPESDLQRFLFYGMRELFVFWMLLFTGFRYFSSKDEVERSRLWKHRWLYVAVAILNVPVLLEDMTFFMILNQPSVQLGPFTFSAERNYAEEALLMCCAFFAGRDACRVLSLRFERPPMRGDQRQDEQITENLMVYAKRHQLSEREREVLHLVLLGKDNQNIASTMHVALSTVKVHVHNILQKTGRTNRQDLIQDFWKTS</sequence>
<evidence type="ECO:0000256" key="4">
    <source>
        <dbReference type="SAM" id="Phobius"/>
    </source>
</evidence>
<keyword evidence="7" id="KW-1185">Reference proteome</keyword>
<dbReference type="InterPro" id="IPR000792">
    <property type="entry name" value="Tscrpt_reg_LuxR_C"/>
</dbReference>
<dbReference type="GO" id="GO:0006355">
    <property type="term" value="P:regulation of DNA-templated transcription"/>
    <property type="evidence" value="ECO:0007669"/>
    <property type="project" value="InterPro"/>
</dbReference>
<dbReference type="InterPro" id="IPR016032">
    <property type="entry name" value="Sig_transdc_resp-reg_C-effctor"/>
</dbReference>
<dbReference type="EMBL" id="QICD01000030">
    <property type="protein sequence ID" value="RNL39874.1"/>
    <property type="molecule type" value="Genomic_DNA"/>
</dbReference>
<dbReference type="Proteomes" id="UP000278632">
    <property type="component" value="Unassembled WGS sequence"/>
</dbReference>
<feature type="transmembrane region" description="Helical" evidence="4">
    <location>
        <begin position="6"/>
        <end position="27"/>
    </location>
</feature>
<dbReference type="PANTHER" id="PTHR44688">
    <property type="entry name" value="DNA-BINDING TRANSCRIPTIONAL ACTIVATOR DEVR_DOSR"/>
    <property type="match status" value="1"/>
</dbReference>
<dbReference type="PANTHER" id="PTHR44688:SF16">
    <property type="entry name" value="DNA-BINDING TRANSCRIPTIONAL ACTIVATOR DEVR_DOSR"/>
    <property type="match status" value="1"/>
</dbReference>
<feature type="transmembrane region" description="Helical" evidence="4">
    <location>
        <begin position="104"/>
        <end position="123"/>
    </location>
</feature>
<feature type="domain" description="HTH luxR-type" evidence="5">
    <location>
        <begin position="256"/>
        <end position="321"/>
    </location>
</feature>
<keyword evidence="4" id="KW-0812">Transmembrane</keyword>
<dbReference type="PROSITE" id="PS00622">
    <property type="entry name" value="HTH_LUXR_1"/>
    <property type="match status" value="1"/>
</dbReference>
<dbReference type="PROSITE" id="PS50043">
    <property type="entry name" value="HTH_LUXR_2"/>
    <property type="match status" value="1"/>
</dbReference>
<dbReference type="OrthoDB" id="3264440at2"/>
<evidence type="ECO:0000313" key="6">
    <source>
        <dbReference type="EMBL" id="RNL39874.1"/>
    </source>
</evidence>
<dbReference type="Gene3D" id="1.10.10.10">
    <property type="entry name" value="Winged helix-like DNA-binding domain superfamily/Winged helix DNA-binding domain"/>
    <property type="match status" value="1"/>
</dbReference>